<sequence>MNRFSIYLLALGAFVSGTAEFVVSGISEIISKDFQVSISLAGQLVTIYSLSYALGALGLVMLTAKFGRKKVLLYSLVTFIAGSMIAFFSSHFGLLMFSRIVLAMSGGLYIVIATNYAARLAPPAKQGNAMATVITGFTVSLILGVPVGTLVAAYMDWRYIYLMLAAVTLIVLLLLARFIPRLEGEKPIPLKHQLLFIRDRRLISGFLTTVCWILGYTMVFAYIAPLLSAFAGFSIEMVSISLLTLGVFALIGSRFGGYAVDKWGPVRTISISLSIHAMALFLLTFTVTSTIGVLLTLMIWGAAAWTTTPAKQFYFISLKPQAPEIVLSFNTALMNIGMTLGAGLGGLVTEYSSVLHLSWIGGVMELAALAAISYSFRSNKKSA</sequence>
<dbReference type="InterPro" id="IPR050189">
    <property type="entry name" value="MFS_Efflux_Transporters"/>
</dbReference>
<dbReference type="InterPro" id="IPR036259">
    <property type="entry name" value="MFS_trans_sf"/>
</dbReference>
<dbReference type="InterPro" id="IPR011701">
    <property type="entry name" value="MFS"/>
</dbReference>
<evidence type="ECO:0000256" key="3">
    <source>
        <dbReference type="ARBA" id="ARBA00022475"/>
    </source>
</evidence>
<feature type="transmembrane region" description="Helical" evidence="7">
    <location>
        <begin position="273"/>
        <end position="305"/>
    </location>
</feature>
<feature type="transmembrane region" description="Helical" evidence="7">
    <location>
        <begin position="96"/>
        <end position="118"/>
    </location>
</feature>
<feature type="transmembrane region" description="Helical" evidence="7">
    <location>
        <begin position="325"/>
        <end position="347"/>
    </location>
</feature>
<dbReference type="Proteomes" id="UP000076563">
    <property type="component" value="Unassembled WGS sequence"/>
</dbReference>
<keyword evidence="10" id="KW-1185">Reference proteome</keyword>
<feature type="transmembrane region" description="Helical" evidence="7">
    <location>
        <begin position="130"/>
        <end position="153"/>
    </location>
</feature>
<dbReference type="GO" id="GO:0005886">
    <property type="term" value="C:plasma membrane"/>
    <property type="evidence" value="ECO:0007669"/>
    <property type="project" value="UniProtKB-SubCell"/>
</dbReference>
<dbReference type="SUPFAM" id="SSF103473">
    <property type="entry name" value="MFS general substrate transporter"/>
    <property type="match status" value="1"/>
</dbReference>
<evidence type="ECO:0000256" key="2">
    <source>
        <dbReference type="ARBA" id="ARBA00022448"/>
    </source>
</evidence>
<reference evidence="10" key="1">
    <citation type="submission" date="2016-01" db="EMBL/GenBank/DDBJ databases">
        <title>Draft genome of Chromobacterium sp. F49.</title>
        <authorList>
            <person name="Hong K.W."/>
        </authorList>
    </citation>
    <scope>NUCLEOTIDE SEQUENCE [LARGE SCALE GENOMIC DNA]</scope>
    <source>
        <strain evidence="10">M63</strain>
    </source>
</reference>
<dbReference type="PANTHER" id="PTHR43124:SF10">
    <property type="entry name" value="PURINE EFFLUX PUMP PBUE"/>
    <property type="match status" value="1"/>
</dbReference>
<evidence type="ECO:0000313" key="10">
    <source>
        <dbReference type="Proteomes" id="UP000076563"/>
    </source>
</evidence>
<dbReference type="EMBL" id="LQRA01000069">
    <property type="protein sequence ID" value="KZE76121.1"/>
    <property type="molecule type" value="Genomic_DNA"/>
</dbReference>
<dbReference type="GO" id="GO:0022857">
    <property type="term" value="F:transmembrane transporter activity"/>
    <property type="evidence" value="ECO:0007669"/>
    <property type="project" value="InterPro"/>
</dbReference>
<keyword evidence="2" id="KW-0813">Transport</keyword>
<dbReference type="AlphaFoldDB" id="A0A163WBF8"/>
<dbReference type="CDD" id="cd17324">
    <property type="entry name" value="MFS_NepI_like"/>
    <property type="match status" value="1"/>
</dbReference>
<evidence type="ECO:0000256" key="1">
    <source>
        <dbReference type="ARBA" id="ARBA00004651"/>
    </source>
</evidence>
<dbReference type="Gene3D" id="1.20.1250.20">
    <property type="entry name" value="MFS general substrate transporter like domains"/>
    <property type="match status" value="2"/>
</dbReference>
<comment type="caution">
    <text evidence="9">The sequence shown here is derived from an EMBL/GenBank/DDBJ whole genome shotgun (WGS) entry which is preliminary data.</text>
</comment>
<feature type="transmembrane region" description="Helical" evidence="7">
    <location>
        <begin position="71"/>
        <end position="90"/>
    </location>
</feature>
<dbReference type="PANTHER" id="PTHR43124">
    <property type="entry name" value="PURINE EFFLUX PUMP PBUE"/>
    <property type="match status" value="1"/>
</dbReference>
<dbReference type="RefSeq" id="WP_063184472.1">
    <property type="nucleotide sequence ID" value="NZ_LQRA01000069.1"/>
</dbReference>
<evidence type="ECO:0000256" key="7">
    <source>
        <dbReference type="SAM" id="Phobius"/>
    </source>
</evidence>
<keyword evidence="5 7" id="KW-1133">Transmembrane helix</keyword>
<organism evidence="9 10">
    <name type="scientific">Paenibacillus elgii</name>
    <dbReference type="NCBI Taxonomy" id="189691"/>
    <lineage>
        <taxon>Bacteria</taxon>
        <taxon>Bacillati</taxon>
        <taxon>Bacillota</taxon>
        <taxon>Bacilli</taxon>
        <taxon>Bacillales</taxon>
        <taxon>Paenibacillaceae</taxon>
        <taxon>Paenibacillus</taxon>
    </lineage>
</organism>
<evidence type="ECO:0000256" key="6">
    <source>
        <dbReference type="ARBA" id="ARBA00023136"/>
    </source>
</evidence>
<keyword evidence="4 7" id="KW-0812">Transmembrane</keyword>
<feature type="transmembrane region" description="Helical" evidence="7">
    <location>
        <begin position="201"/>
        <end position="223"/>
    </location>
</feature>
<evidence type="ECO:0000256" key="5">
    <source>
        <dbReference type="ARBA" id="ARBA00022989"/>
    </source>
</evidence>
<dbReference type="InterPro" id="IPR020846">
    <property type="entry name" value="MFS_dom"/>
</dbReference>
<gene>
    <name evidence="9" type="ORF">AV654_24735</name>
</gene>
<name>A0A163WBF8_9BACL</name>
<proteinExistence type="predicted"/>
<feature type="transmembrane region" description="Helical" evidence="7">
    <location>
        <begin position="229"/>
        <end position="252"/>
    </location>
</feature>
<accession>A0A163WBF8</accession>
<keyword evidence="6 7" id="KW-0472">Membrane</keyword>
<feature type="domain" description="Major facilitator superfamily (MFS) profile" evidence="8">
    <location>
        <begin position="5"/>
        <end position="380"/>
    </location>
</feature>
<keyword evidence="3" id="KW-1003">Cell membrane</keyword>
<evidence type="ECO:0000259" key="8">
    <source>
        <dbReference type="PROSITE" id="PS50850"/>
    </source>
</evidence>
<feature type="transmembrane region" description="Helical" evidence="7">
    <location>
        <begin position="354"/>
        <end position="376"/>
    </location>
</feature>
<evidence type="ECO:0000256" key="4">
    <source>
        <dbReference type="ARBA" id="ARBA00022692"/>
    </source>
</evidence>
<evidence type="ECO:0000313" key="9">
    <source>
        <dbReference type="EMBL" id="KZE76121.1"/>
    </source>
</evidence>
<dbReference type="Pfam" id="PF07690">
    <property type="entry name" value="MFS_1"/>
    <property type="match status" value="1"/>
</dbReference>
<comment type="subcellular location">
    <subcellularLocation>
        <location evidence="1">Cell membrane</location>
        <topology evidence="1">Multi-pass membrane protein</topology>
    </subcellularLocation>
</comment>
<protein>
    <submittedName>
        <fullName evidence="9">Chemotaxis protein</fullName>
    </submittedName>
</protein>
<dbReference type="PROSITE" id="PS50850">
    <property type="entry name" value="MFS"/>
    <property type="match status" value="1"/>
</dbReference>
<dbReference type="OrthoDB" id="337363at2"/>
<feature type="transmembrane region" description="Helical" evidence="7">
    <location>
        <begin position="43"/>
        <end position="64"/>
    </location>
</feature>
<feature type="transmembrane region" description="Helical" evidence="7">
    <location>
        <begin position="159"/>
        <end position="180"/>
    </location>
</feature>